<evidence type="ECO:0000259" key="8">
    <source>
        <dbReference type="Pfam" id="PF05420"/>
    </source>
</evidence>
<feature type="signal peptide" evidence="7">
    <location>
        <begin position="1"/>
        <end position="23"/>
    </location>
</feature>
<feature type="chain" id="PRO_5012558464" description="Cellulose synthase operon C C-terminal domain-containing protein" evidence="7">
    <location>
        <begin position="24"/>
        <end position="1093"/>
    </location>
</feature>
<evidence type="ECO:0000313" key="9">
    <source>
        <dbReference type="EMBL" id="OWS71267.1"/>
    </source>
</evidence>
<dbReference type="SUPFAM" id="SSF48452">
    <property type="entry name" value="TPR-like"/>
    <property type="match status" value="3"/>
</dbReference>
<dbReference type="GO" id="GO:0019867">
    <property type="term" value="C:outer membrane"/>
    <property type="evidence" value="ECO:0007669"/>
    <property type="project" value="InterPro"/>
</dbReference>
<dbReference type="GO" id="GO:0030244">
    <property type="term" value="P:cellulose biosynthetic process"/>
    <property type="evidence" value="ECO:0007669"/>
    <property type="project" value="UniProtKB-KW"/>
</dbReference>
<evidence type="ECO:0000256" key="1">
    <source>
        <dbReference type="ARBA" id="ARBA00005186"/>
    </source>
</evidence>
<dbReference type="AlphaFoldDB" id="A0A254Q8M3"/>
<protein>
    <recommendedName>
        <fullName evidence="8">Cellulose synthase operon C C-terminal domain-containing protein</fullName>
    </recommendedName>
</protein>
<evidence type="ECO:0000256" key="2">
    <source>
        <dbReference type="ARBA" id="ARBA00022729"/>
    </source>
</evidence>
<sequence length="1093" mass="118260">MYPKNKLVLLGLAASLMPVFVMAQGQDEASKKLIESARYWQSKENYARAATVWSRALMSNPNEVEALYGVALGQLAKNNITGVNESLDKLKKLDPNSRFTALLEQDIYLSSKTNVQLREKARLLGEEGKIDESVAQYNLLLNGRVPQGNLALEYYMRLGYTDNGWSNAIAGLERISKQSPNNVEIKLQLAKLMVLKENSRLDGLVQLSKLSKDPSVGSEANEWWRTGLIWYKVPRSNAFPIFEAYLKAYPDDAEVRALLNAGIKEQSSNVATAQNNKGVGGGDDSSLRASDAFELAKKSLANGDDVGARAALDKSLKLNPDNPWARLALARLYIKSGQERAAKDLMYTMPYRSSNDQANILFASAIFSTDLQNWKQAQVFLSKIPSKDRTKDMQDLQSSFQVREQIDNALTLSKQGDKPAGLALLNQIEPVDLNNPALLTLLANAYVELNEPNRSLRLIRQAVAKNNPPKTDDLLAYVAILLRTKEDAEAATVLATLQQRKLTVAERSSFNDLLFTYSLQQADQLRVQGNLVAAEDRLAPLLIQRPNDPLVVGSLAAVYQSSGQNKKALDLYQQLILKNPSNIDIQLSAARLALQMNNSEYANARLQKVLTLAPKDPDVIASVARIYRDEGKTREAEALFERSLSLMTASANNSLAANLNQQLGTKQFTGNSVPTVKDSTVPLPASSVTASSNNSSNTDTVFYQGSVTSESQRLVMADLNEIKQERSATATLGTQIRSRNGNSGTSKLTDIETPLEIRIPASDGKAIVQVTPVSLNAGSVNASFSSPTPFGTNNITSQSQTATGVGVAVGYVTKGVAVDVGTTPIGFTYSNLTGGVKVDGAVDDAKTLSYLVNVSSRPVTDSLLSFAGTKANGSGNQWGGVMASGGRFGLSKDLGGYGFYGSAGFYAVNGHNVASNNRRDFSAGSYINIYKRPDAELTAGLNLSNLSYQQNLSNFTYGQGGYFSPQQYNAATIPIIWSAISEKLSYQLKAAVGYQGYSQDSSNYFPTNGALQAASGNLKYASQTSSGAAYNLAAGSEYQVAPKFFLGGTAQTDNTATGTYRQWGAGIYLRYSFESINGLMPLPLKSFTSPYGL</sequence>
<dbReference type="PANTHER" id="PTHR45586:SF1">
    <property type="entry name" value="LIPOPOLYSACCHARIDE ASSEMBLY PROTEIN B"/>
    <property type="match status" value="1"/>
</dbReference>
<dbReference type="PANTHER" id="PTHR45586">
    <property type="entry name" value="TPR REPEAT-CONTAINING PROTEIN PA4667"/>
    <property type="match status" value="1"/>
</dbReference>
<dbReference type="RefSeq" id="WP_088527679.1">
    <property type="nucleotide sequence ID" value="NZ_NGUO01000011.1"/>
</dbReference>
<dbReference type="OrthoDB" id="174989at2"/>
<dbReference type="InterPro" id="IPR019734">
    <property type="entry name" value="TPR_rpt"/>
</dbReference>
<dbReference type="Proteomes" id="UP000198104">
    <property type="component" value="Unassembled WGS sequence"/>
</dbReference>
<keyword evidence="4 6" id="KW-0802">TPR repeat</keyword>
<dbReference type="SMART" id="SM00028">
    <property type="entry name" value="TPR"/>
    <property type="match status" value="6"/>
</dbReference>
<evidence type="ECO:0000256" key="6">
    <source>
        <dbReference type="PROSITE-ProRule" id="PRU00339"/>
    </source>
</evidence>
<reference evidence="9 10" key="1">
    <citation type="submission" date="2017-05" db="EMBL/GenBank/DDBJ databases">
        <title>Polynucleobacter sp. MWH-K35W1 isolated from the permanently anoxic monimolimnion of a meromictic lake.</title>
        <authorList>
            <person name="Hahn M.W."/>
        </authorList>
    </citation>
    <scope>NUCLEOTIDE SEQUENCE [LARGE SCALE GENOMIC DNA]</scope>
    <source>
        <strain evidence="9 10">MWH-K35W1</strain>
    </source>
</reference>
<keyword evidence="10" id="KW-1185">Reference proteome</keyword>
<dbReference type="Pfam" id="PF05420">
    <property type="entry name" value="BCSC_C"/>
    <property type="match status" value="1"/>
</dbReference>
<dbReference type="PROSITE" id="PS50005">
    <property type="entry name" value="TPR"/>
    <property type="match status" value="1"/>
</dbReference>
<keyword evidence="2 7" id="KW-0732">Signal</keyword>
<feature type="domain" description="Cellulose synthase operon C C-terminal" evidence="8">
    <location>
        <begin position="746"/>
        <end position="1074"/>
    </location>
</feature>
<gene>
    <name evidence="9" type="ORF">CBI30_07420</name>
</gene>
<dbReference type="Gene3D" id="1.25.40.10">
    <property type="entry name" value="Tetratricopeptide repeat domain"/>
    <property type="match status" value="4"/>
</dbReference>
<organism evidence="9 10">
    <name type="scientific">Polynucleobacter aenigmaticus</name>
    <dbReference type="NCBI Taxonomy" id="1743164"/>
    <lineage>
        <taxon>Bacteria</taxon>
        <taxon>Pseudomonadati</taxon>
        <taxon>Pseudomonadota</taxon>
        <taxon>Betaproteobacteria</taxon>
        <taxon>Burkholderiales</taxon>
        <taxon>Burkholderiaceae</taxon>
        <taxon>Polynucleobacter</taxon>
    </lineage>
</organism>
<evidence type="ECO:0000256" key="7">
    <source>
        <dbReference type="SAM" id="SignalP"/>
    </source>
</evidence>
<name>A0A254Q8M3_9BURK</name>
<comment type="pathway">
    <text evidence="1">Glycan metabolism; bacterial cellulose biosynthesis.</text>
</comment>
<dbReference type="UniPathway" id="UPA00694"/>
<accession>A0A254Q8M3</accession>
<keyword evidence="5" id="KW-0135">Cellulose biosynthesis</keyword>
<keyword evidence="3" id="KW-0677">Repeat</keyword>
<dbReference type="InterPro" id="IPR008410">
    <property type="entry name" value="BCSC_C"/>
</dbReference>
<feature type="repeat" description="TPR" evidence="6">
    <location>
        <begin position="549"/>
        <end position="582"/>
    </location>
</feature>
<dbReference type="EMBL" id="NGUO01000011">
    <property type="protein sequence ID" value="OWS71267.1"/>
    <property type="molecule type" value="Genomic_DNA"/>
</dbReference>
<evidence type="ECO:0000256" key="5">
    <source>
        <dbReference type="ARBA" id="ARBA00022916"/>
    </source>
</evidence>
<evidence type="ECO:0000256" key="4">
    <source>
        <dbReference type="ARBA" id="ARBA00022803"/>
    </source>
</evidence>
<proteinExistence type="predicted"/>
<evidence type="ECO:0000256" key="3">
    <source>
        <dbReference type="ARBA" id="ARBA00022737"/>
    </source>
</evidence>
<comment type="caution">
    <text evidence="9">The sequence shown here is derived from an EMBL/GenBank/DDBJ whole genome shotgun (WGS) entry which is preliminary data.</text>
</comment>
<dbReference type="InterPro" id="IPR011990">
    <property type="entry name" value="TPR-like_helical_dom_sf"/>
</dbReference>
<dbReference type="InterPro" id="IPR051012">
    <property type="entry name" value="CellSynth/LPSAsmb/PSIAsmb"/>
</dbReference>
<evidence type="ECO:0000313" key="10">
    <source>
        <dbReference type="Proteomes" id="UP000198104"/>
    </source>
</evidence>
<dbReference type="Pfam" id="PF14559">
    <property type="entry name" value="TPR_19"/>
    <property type="match status" value="2"/>
</dbReference>